<proteinExistence type="predicted"/>
<name>A0A963YS66_9PROT</name>
<protein>
    <submittedName>
        <fullName evidence="2">Uncharacterized protein</fullName>
    </submittedName>
</protein>
<reference evidence="2" key="2">
    <citation type="submission" date="2021-01" db="EMBL/GenBank/DDBJ databases">
        <authorList>
            <person name="Mieszkin S."/>
            <person name="Pouder E."/>
            <person name="Alain K."/>
        </authorList>
    </citation>
    <scope>NUCLEOTIDE SEQUENCE</scope>
    <source>
        <strain evidence="2">HW T2.11</strain>
    </source>
</reference>
<evidence type="ECO:0000313" key="2">
    <source>
        <dbReference type="EMBL" id="MCB8876133.1"/>
    </source>
</evidence>
<feature type="transmembrane region" description="Helical" evidence="1">
    <location>
        <begin position="72"/>
        <end position="91"/>
    </location>
</feature>
<keyword evidence="1" id="KW-0472">Membrane</keyword>
<dbReference type="AlphaFoldDB" id="A0A963YS66"/>
<gene>
    <name evidence="2" type="ORF">ASILVAE211_13150</name>
</gene>
<evidence type="ECO:0000256" key="1">
    <source>
        <dbReference type="SAM" id="Phobius"/>
    </source>
</evidence>
<sequence>MIIARILSVLAAIFLVSAFAVASIWPPDMQLKTLVAMADPNFVPAFQSFVTGNLPPWAWTDLAWPLLQRPAWLLPTAIGLILFGGAISLSGPKGSRTRPRRWRG</sequence>
<evidence type="ECO:0000313" key="3">
    <source>
        <dbReference type="Proteomes" id="UP000708298"/>
    </source>
</evidence>
<dbReference type="RefSeq" id="WP_227321792.1">
    <property type="nucleotide sequence ID" value="NZ_JAESVB010000005.1"/>
</dbReference>
<keyword evidence="3" id="KW-1185">Reference proteome</keyword>
<accession>A0A963YS66</accession>
<reference evidence="2" key="1">
    <citation type="journal article" date="2021" name="Microorganisms">
        <title>Acidisoma silvae sp. nov. and Acidisomacellulosilytica sp. nov., Two Acidophilic Bacteria Isolated from Decaying Wood, Hydrolyzing Cellulose and Producing Poly-3-hydroxybutyrate.</title>
        <authorList>
            <person name="Mieszkin S."/>
            <person name="Pouder E."/>
            <person name="Uroz S."/>
            <person name="Simon-Colin C."/>
            <person name="Alain K."/>
        </authorList>
    </citation>
    <scope>NUCLEOTIDE SEQUENCE</scope>
    <source>
        <strain evidence="2">HW T2.11</strain>
    </source>
</reference>
<dbReference type="Proteomes" id="UP000708298">
    <property type="component" value="Unassembled WGS sequence"/>
</dbReference>
<comment type="caution">
    <text evidence="2">The sequence shown here is derived from an EMBL/GenBank/DDBJ whole genome shotgun (WGS) entry which is preliminary data.</text>
</comment>
<organism evidence="2 3">
    <name type="scientific">Acidisoma silvae</name>
    <dbReference type="NCBI Taxonomy" id="2802396"/>
    <lineage>
        <taxon>Bacteria</taxon>
        <taxon>Pseudomonadati</taxon>
        <taxon>Pseudomonadota</taxon>
        <taxon>Alphaproteobacteria</taxon>
        <taxon>Acetobacterales</taxon>
        <taxon>Acidocellaceae</taxon>
        <taxon>Acidisoma</taxon>
    </lineage>
</organism>
<keyword evidence="1" id="KW-0812">Transmembrane</keyword>
<dbReference type="EMBL" id="JAESVB010000005">
    <property type="protein sequence ID" value="MCB8876133.1"/>
    <property type="molecule type" value="Genomic_DNA"/>
</dbReference>
<keyword evidence="1" id="KW-1133">Transmembrane helix</keyword>